<evidence type="ECO:0000313" key="3">
    <source>
        <dbReference type="Proteomes" id="UP001552299"/>
    </source>
</evidence>
<comment type="caution">
    <text evidence="2">The sequence shown here is derived from an EMBL/GenBank/DDBJ whole genome shotgun (WGS) entry which is preliminary data.</text>
</comment>
<keyword evidence="3" id="KW-1185">Reference proteome</keyword>
<evidence type="ECO:0000313" key="2">
    <source>
        <dbReference type="EMBL" id="KAL0912023.1"/>
    </source>
</evidence>
<proteinExistence type="predicted"/>
<dbReference type="AlphaFoldDB" id="A0ABD0UH87"/>
<reference evidence="2 3" key="1">
    <citation type="journal article" date="2024" name="Plant Biotechnol. J.">
        <title>Dendrobium thyrsiflorum genome and its molecular insights into genes involved in important horticultural traits.</title>
        <authorList>
            <person name="Chen B."/>
            <person name="Wang J.Y."/>
            <person name="Zheng P.J."/>
            <person name="Li K.L."/>
            <person name="Liang Y.M."/>
            <person name="Chen X.F."/>
            <person name="Zhang C."/>
            <person name="Zhao X."/>
            <person name="He X."/>
            <person name="Zhang G.Q."/>
            <person name="Liu Z.J."/>
            <person name="Xu Q."/>
        </authorList>
    </citation>
    <scope>NUCLEOTIDE SEQUENCE [LARGE SCALE GENOMIC DNA]</scope>
    <source>
        <strain evidence="2">GZMU011</strain>
    </source>
</reference>
<feature type="region of interest" description="Disordered" evidence="1">
    <location>
        <begin position="59"/>
        <end position="82"/>
    </location>
</feature>
<dbReference type="Proteomes" id="UP001552299">
    <property type="component" value="Unassembled WGS sequence"/>
</dbReference>
<name>A0ABD0UH87_DENTH</name>
<dbReference type="EMBL" id="JANQDX010000014">
    <property type="protein sequence ID" value="KAL0912023.1"/>
    <property type="molecule type" value="Genomic_DNA"/>
</dbReference>
<gene>
    <name evidence="2" type="ORF">M5K25_017963</name>
</gene>
<evidence type="ECO:0000256" key="1">
    <source>
        <dbReference type="SAM" id="MobiDB-lite"/>
    </source>
</evidence>
<organism evidence="2 3">
    <name type="scientific">Dendrobium thyrsiflorum</name>
    <name type="common">Pinecone-like raceme dendrobium</name>
    <name type="synonym">Orchid</name>
    <dbReference type="NCBI Taxonomy" id="117978"/>
    <lineage>
        <taxon>Eukaryota</taxon>
        <taxon>Viridiplantae</taxon>
        <taxon>Streptophyta</taxon>
        <taxon>Embryophyta</taxon>
        <taxon>Tracheophyta</taxon>
        <taxon>Spermatophyta</taxon>
        <taxon>Magnoliopsida</taxon>
        <taxon>Liliopsida</taxon>
        <taxon>Asparagales</taxon>
        <taxon>Orchidaceae</taxon>
        <taxon>Epidendroideae</taxon>
        <taxon>Malaxideae</taxon>
        <taxon>Dendrobiinae</taxon>
        <taxon>Dendrobium</taxon>
    </lineage>
</organism>
<sequence length="150" mass="17557">MIDDLQTPAENYDETGSSIHLRARLVSASLFSFSNGSRRTENKEIIFFLNRRYYRGEAEKKGQINEPEAGQRPSKEPPAVGPMDLRRLQKKTGNAAIKQLDLTIKVFEDISLCLFSIKFLEDPTKREVFMKMVLERRFRYLRFHFENHKA</sequence>
<accession>A0ABD0UH87</accession>
<protein>
    <submittedName>
        <fullName evidence="2">Uncharacterized protein</fullName>
    </submittedName>
</protein>